<dbReference type="GO" id="GO:0038038">
    <property type="term" value="C:G protein-coupled receptor homodimeric complex"/>
    <property type="evidence" value="ECO:0007669"/>
    <property type="project" value="TreeGrafter"/>
</dbReference>
<evidence type="ECO:0000313" key="3">
    <source>
        <dbReference type="EMBL" id="KAA8565290.1"/>
    </source>
</evidence>
<dbReference type="PRINTS" id="PR00250">
    <property type="entry name" value="GPCRSTE2"/>
</dbReference>
<feature type="compositionally biased region" description="Basic and acidic residues" evidence="1">
    <location>
        <begin position="879"/>
        <end position="893"/>
    </location>
</feature>
<organism evidence="3 4">
    <name type="scientific">Monilinia fructicola</name>
    <name type="common">Brown rot fungus</name>
    <name type="synonym">Ciboria fructicola</name>
    <dbReference type="NCBI Taxonomy" id="38448"/>
    <lineage>
        <taxon>Eukaryota</taxon>
        <taxon>Fungi</taxon>
        <taxon>Dikarya</taxon>
        <taxon>Ascomycota</taxon>
        <taxon>Pezizomycotina</taxon>
        <taxon>Leotiomycetes</taxon>
        <taxon>Helotiales</taxon>
        <taxon>Sclerotiniaceae</taxon>
        <taxon>Monilinia</taxon>
    </lineage>
</organism>
<feature type="compositionally biased region" description="Polar residues" evidence="1">
    <location>
        <begin position="401"/>
        <end position="422"/>
    </location>
</feature>
<feature type="region of interest" description="Disordered" evidence="1">
    <location>
        <begin position="766"/>
        <end position="832"/>
    </location>
</feature>
<dbReference type="VEuPathDB" id="FungiDB:MFRU_045g00140"/>
<comment type="caution">
    <text evidence="3">The sequence shown here is derived from an EMBL/GenBank/DDBJ whole genome shotgun (WGS) entry which is preliminary data.</text>
</comment>
<feature type="compositionally biased region" description="Basic and acidic residues" evidence="1">
    <location>
        <begin position="577"/>
        <end position="587"/>
    </location>
</feature>
<protein>
    <submittedName>
        <fullName evidence="3">Uncharacterized protein</fullName>
    </submittedName>
</protein>
<evidence type="ECO:0000313" key="4">
    <source>
        <dbReference type="Proteomes" id="UP000322873"/>
    </source>
</evidence>
<feature type="compositionally biased region" description="Basic and acidic residues" evidence="1">
    <location>
        <begin position="676"/>
        <end position="693"/>
    </location>
</feature>
<dbReference type="InterPro" id="IPR000366">
    <property type="entry name" value="GPCR_STE2"/>
</dbReference>
<dbReference type="CDD" id="cd14939">
    <property type="entry name" value="7tmD_STE2"/>
    <property type="match status" value="1"/>
</dbReference>
<dbReference type="PANTHER" id="PTHR28009">
    <property type="entry name" value="PHEROMONE ALPHA FACTOR RECEPTOR"/>
    <property type="match status" value="1"/>
</dbReference>
<dbReference type="AlphaFoldDB" id="A0A5M9J9P6"/>
<feature type="transmembrane region" description="Helical" evidence="2">
    <location>
        <begin position="102"/>
        <end position="118"/>
    </location>
</feature>
<dbReference type="GO" id="GO:0004932">
    <property type="term" value="F:mating-type factor pheromone receptor activity"/>
    <property type="evidence" value="ECO:0007669"/>
    <property type="project" value="InterPro"/>
</dbReference>
<feature type="compositionally biased region" description="Basic residues" evidence="1">
    <location>
        <begin position="378"/>
        <end position="389"/>
    </location>
</feature>
<feature type="transmembrane region" description="Helical" evidence="2">
    <location>
        <begin position="12"/>
        <end position="34"/>
    </location>
</feature>
<reference evidence="3 4" key="1">
    <citation type="submission" date="2019-06" db="EMBL/GenBank/DDBJ databases">
        <title>Genome Sequence of the Brown Rot Fungal Pathogen Monilinia fructicola.</title>
        <authorList>
            <person name="De Miccolis Angelini R.M."/>
            <person name="Landi L."/>
            <person name="Abate D."/>
            <person name="Pollastro S."/>
            <person name="Romanazzi G."/>
            <person name="Faretra F."/>
        </authorList>
    </citation>
    <scope>NUCLEOTIDE SEQUENCE [LARGE SCALE GENOMIC DNA]</scope>
    <source>
        <strain evidence="3 4">Mfrc123</strain>
    </source>
</reference>
<feature type="compositionally biased region" description="Basic and acidic residues" evidence="1">
    <location>
        <begin position="620"/>
        <end position="635"/>
    </location>
</feature>
<feature type="region of interest" description="Disordered" evidence="1">
    <location>
        <begin position="361"/>
        <end position="426"/>
    </location>
</feature>
<feature type="region of interest" description="Disordered" evidence="1">
    <location>
        <begin position="314"/>
        <end position="343"/>
    </location>
</feature>
<feature type="compositionally biased region" description="Polar residues" evidence="1">
    <location>
        <begin position="364"/>
        <end position="375"/>
    </location>
</feature>
<feature type="region of interest" description="Disordered" evidence="1">
    <location>
        <begin position="662"/>
        <end position="698"/>
    </location>
</feature>
<dbReference type="Pfam" id="PF02116">
    <property type="entry name" value="STE2"/>
    <property type="match status" value="1"/>
</dbReference>
<keyword evidence="2" id="KW-0812">Transmembrane</keyword>
<feature type="compositionally biased region" description="Polar residues" evidence="1">
    <location>
        <begin position="545"/>
        <end position="570"/>
    </location>
</feature>
<name>A0A5M9J9P6_MONFR</name>
<sequence>MDFSRVPRSAFATSIASSVMPLLMTITVNISLYLQAYTVCKGLDDIYRYTLTILSFLIALIAIGFRFASTVINCMAIIALSASSVPLQWLNKGTLVTETISIWFFSVVFTGKLVWTLYNRQRHGWRQWSAVRILAAMGGCTMIIPSIFAILEYVTPVTFPEAGTIALTMVALLLPISSLWASMATDEEMSSTDMSNITGTLASSQQSGSYSRKTYASDITTQSSRLDLQCRKGSNTTRKGSNTMEQVTTIDSIMDNNARYTPRDSTELDLEAMGVRINRSKPAVTSALRCLVGKFEAMDALSLPIQDLTLQPAPLHSALNSPNKRGRTRDSSQRRLSPILSPISTNLSKDDDVFIDEYMGDNTWGDTPSSTKSTILRSSKKQSQSRRLRTPQYPVKAVKTPSRSVNRTTPSRSVSKNRNTTKGEVATYVPLKDSPNKKIGSKIKDRVKFFDGNPDENHVSSPPKTDPSKPASQYDGYRHKIALSPPSYTIGAESPICKAPLGGLPNFSTISEPAREKSTFSSPAKSHYSTSRKQRKVFGEAVQNPFLNSQGSSEKTRSSMTISPHTSPIRTQPICRIDSENKADFSPRGRSLARYEVNTTPTRSSELPKISRPRGRTIPGRKDPKTGIQKDIDTRRSQISEKIEAIYQAKNEERKAQIQDQIYPESNHEASPIPKNDGRDDDIRRPQRIKDTTSFRSKSKVADMRMRFDGGAYFASTVLPGPVSKDGERKVSPVKEVVISSSIPSPPPVPPPIFSSSIHKNINDSPKHPISTPHVLRVKTPTPRTQTPSKILVQRVSALPLERQGKTPASAHQQTPQKEGGEKKPTSLTQRRFEKPALQTWPRSIHRPKQVRNGLIADKLRIFEEISKKNDEIIPSPGREMKRGVEKGRDGGEGKSGGIRSLVEGRKGCFELVVGRNGDTSGGGGGFGHGNERILNPVFPKAVVAKERWNERRKGKEIEVEMKMEKEEKICEERNMGGDGVEVEVEEFKVSPMIKKEVGEMEKAESKWSTGGKGPRLGSRRFGMLDLEVLVGMGKGADKGEKEEVRDEEGCDLDLRMGMGVDLNMVVKEAECGLKEPKPLRAVENQEDGGDM</sequence>
<keyword evidence="4" id="KW-1185">Reference proteome</keyword>
<dbReference type="EMBL" id="VICG01000014">
    <property type="protein sequence ID" value="KAA8565290.1"/>
    <property type="molecule type" value="Genomic_DNA"/>
</dbReference>
<proteinExistence type="predicted"/>
<dbReference type="GO" id="GO:0000750">
    <property type="term" value="P:pheromone-dependent signal transduction involved in conjugation with cellular fusion"/>
    <property type="evidence" value="ECO:0007669"/>
    <property type="project" value="TreeGrafter"/>
</dbReference>
<feature type="region of interest" description="Disordered" evidence="1">
    <location>
        <begin position="873"/>
        <end position="900"/>
    </location>
</feature>
<feature type="compositionally biased region" description="Basic and acidic residues" evidence="1">
    <location>
        <begin position="819"/>
        <end position="832"/>
    </location>
</feature>
<feature type="region of interest" description="Disordered" evidence="1">
    <location>
        <begin position="544"/>
        <end position="635"/>
    </location>
</feature>
<accession>A0A5M9J9P6</accession>
<evidence type="ECO:0000256" key="2">
    <source>
        <dbReference type="SAM" id="Phobius"/>
    </source>
</evidence>
<keyword evidence="2" id="KW-0472">Membrane</keyword>
<dbReference type="Proteomes" id="UP000322873">
    <property type="component" value="Unassembled WGS sequence"/>
</dbReference>
<dbReference type="PANTHER" id="PTHR28009:SF1">
    <property type="entry name" value="PHEROMONE ALPHA FACTOR RECEPTOR"/>
    <property type="match status" value="1"/>
</dbReference>
<feature type="region of interest" description="Disordered" evidence="1">
    <location>
        <begin position="448"/>
        <end position="474"/>
    </location>
</feature>
<feature type="transmembrane region" description="Helical" evidence="2">
    <location>
        <begin position="130"/>
        <end position="151"/>
    </location>
</feature>
<evidence type="ECO:0000256" key="1">
    <source>
        <dbReference type="SAM" id="MobiDB-lite"/>
    </source>
</evidence>
<gene>
    <name evidence="3" type="ORF">EYC84_011013</name>
</gene>
<keyword evidence="2" id="KW-1133">Transmembrane helix</keyword>